<feature type="compositionally biased region" description="Polar residues" evidence="1">
    <location>
        <begin position="1"/>
        <end position="24"/>
    </location>
</feature>
<feature type="region of interest" description="Disordered" evidence="1">
    <location>
        <begin position="1"/>
        <end position="106"/>
    </location>
</feature>
<protein>
    <submittedName>
        <fullName evidence="2">Uncharacterized protein</fullName>
    </submittedName>
</protein>
<gene>
    <name evidence="2" type="ORF">E4U42_007579</name>
</gene>
<name>A0A8K0J6M0_9HYPO</name>
<feature type="compositionally biased region" description="Low complexity" evidence="1">
    <location>
        <begin position="30"/>
        <end position="39"/>
    </location>
</feature>
<feature type="compositionally biased region" description="Polar residues" evidence="1">
    <location>
        <begin position="40"/>
        <end position="50"/>
    </location>
</feature>
<keyword evidence="3" id="KW-1185">Reference proteome</keyword>
<comment type="caution">
    <text evidence="2">The sequence shown here is derived from an EMBL/GenBank/DDBJ whole genome shotgun (WGS) entry which is preliminary data.</text>
</comment>
<dbReference type="Proteomes" id="UP000811619">
    <property type="component" value="Unassembled WGS sequence"/>
</dbReference>
<sequence length="218" mass="22995">MEKMSIQSRATSPRSRKGNATTITARLLCNNGNNSNNGSKDASISTSNVGTTTATATPEMAPSKRQKTGKDKFITPPSSSSPPPRSSPPSSSPSSGHTSTSPDTSADQVAQIHASLVNDLGIANPSPELAERINTDARTIEAAIALVTFSREAREHPERLTTNDAARSGSPITLRKRMRTAEGIKAVTASRKRAMKITPTGAICLGRRNEVGGRSDTR</sequence>
<evidence type="ECO:0000256" key="1">
    <source>
        <dbReference type="SAM" id="MobiDB-lite"/>
    </source>
</evidence>
<accession>A0A8K0J6M0</accession>
<evidence type="ECO:0000313" key="3">
    <source>
        <dbReference type="Proteomes" id="UP000811619"/>
    </source>
</evidence>
<dbReference type="EMBL" id="SRPY01000879">
    <property type="protein sequence ID" value="KAG5916613.1"/>
    <property type="molecule type" value="Genomic_DNA"/>
</dbReference>
<proteinExistence type="predicted"/>
<organism evidence="2 3">
    <name type="scientific">Claviceps africana</name>
    <dbReference type="NCBI Taxonomy" id="83212"/>
    <lineage>
        <taxon>Eukaryota</taxon>
        <taxon>Fungi</taxon>
        <taxon>Dikarya</taxon>
        <taxon>Ascomycota</taxon>
        <taxon>Pezizomycotina</taxon>
        <taxon>Sordariomycetes</taxon>
        <taxon>Hypocreomycetidae</taxon>
        <taxon>Hypocreales</taxon>
        <taxon>Clavicipitaceae</taxon>
        <taxon>Claviceps</taxon>
    </lineage>
</organism>
<dbReference type="AlphaFoldDB" id="A0A8K0J6M0"/>
<reference evidence="2" key="1">
    <citation type="journal article" date="2020" name="bioRxiv">
        <title>Whole genome comparisons of ergot fungi reveals the divergence and evolution of species within the genus Claviceps are the result of varying mechanisms driving genome evolution and host range expansion.</title>
        <authorList>
            <person name="Wyka S.A."/>
            <person name="Mondo S.J."/>
            <person name="Liu M."/>
            <person name="Dettman J."/>
            <person name="Nalam V."/>
            <person name="Broders K.D."/>
        </authorList>
    </citation>
    <scope>NUCLEOTIDE SEQUENCE</scope>
    <source>
        <strain evidence="2">CCC 489</strain>
    </source>
</reference>
<feature type="compositionally biased region" description="Pro residues" evidence="1">
    <location>
        <begin position="79"/>
        <end position="91"/>
    </location>
</feature>
<dbReference type="OrthoDB" id="4961515at2759"/>
<feature type="compositionally biased region" description="Low complexity" evidence="1">
    <location>
        <begin position="92"/>
        <end position="105"/>
    </location>
</feature>
<evidence type="ECO:0000313" key="2">
    <source>
        <dbReference type="EMBL" id="KAG5916613.1"/>
    </source>
</evidence>